<keyword evidence="1" id="KW-0732">Signal</keyword>
<name>A0A0N1KIG5_9GAMM</name>
<feature type="signal peptide" evidence="1">
    <location>
        <begin position="1"/>
        <end position="22"/>
    </location>
</feature>
<protein>
    <recommendedName>
        <fullName evidence="4">Lipoprotein</fullName>
    </recommendedName>
</protein>
<keyword evidence="3" id="KW-1185">Reference proteome</keyword>
<dbReference type="AlphaFoldDB" id="A0A0N1KIG5"/>
<dbReference type="RefSeq" id="WP_053908741.1">
    <property type="nucleotide sequence ID" value="NZ_CAWMUS010000022.1"/>
</dbReference>
<evidence type="ECO:0000313" key="2">
    <source>
        <dbReference type="EMBL" id="KPD02316.1"/>
    </source>
</evidence>
<gene>
    <name evidence="2" type="ORF">M992_2319</name>
</gene>
<accession>A0A0N1KIG5</accession>
<feature type="chain" id="PRO_5005875759" description="Lipoprotein" evidence="1">
    <location>
        <begin position="23"/>
        <end position="248"/>
    </location>
</feature>
<comment type="caution">
    <text evidence="2">The sequence shown here is derived from an EMBL/GenBank/DDBJ whole genome shotgun (WGS) entry which is preliminary data.</text>
</comment>
<dbReference type="Proteomes" id="UP000053226">
    <property type="component" value="Unassembled WGS sequence"/>
</dbReference>
<evidence type="ECO:0000313" key="3">
    <source>
        <dbReference type="Proteomes" id="UP000053226"/>
    </source>
</evidence>
<organism evidence="2 3">
    <name type="scientific">Moellerella wisconsensis ATCC 35017</name>
    <dbReference type="NCBI Taxonomy" id="1354267"/>
    <lineage>
        <taxon>Bacteria</taxon>
        <taxon>Pseudomonadati</taxon>
        <taxon>Pseudomonadota</taxon>
        <taxon>Gammaproteobacteria</taxon>
        <taxon>Enterobacterales</taxon>
        <taxon>Morganellaceae</taxon>
        <taxon>Moellerella</taxon>
    </lineage>
</organism>
<dbReference type="PROSITE" id="PS51257">
    <property type="entry name" value="PROKAR_LIPOPROTEIN"/>
    <property type="match status" value="1"/>
</dbReference>
<dbReference type="EMBL" id="LGAA01000022">
    <property type="protein sequence ID" value="KPD02316.1"/>
    <property type="molecule type" value="Genomic_DNA"/>
</dbReference>
<evidence type="ECO:0008006" key="4">
    <source>
        <dbReference type="Google" id="ProtNLM"/>
    </source>
</evidence>
<sequence length="248" mass="28178">MNKLLACFLSVSILSSTGCVTAIVWQSNAVNETKTREHVDLKDNIVSVFEYKDISIKNKLTHEKLKDIEIPTSGYGFLGDKYIYILTKGSAELMELNELVKVIPLSAFDNPDGVIRVELKPDVRSKGLVRFNDEYFVYIDKKYTLTPEQERSLKNFGFSETRYDKDRSWVKTIRISGYLFERDGITLPSKLNGKLNQPYKVEFYTTERYNSLNAGNLAGNIISTPFTLAGDIIATPILLLLYANYANK</sequence>
<proteinExistence type="predicted"/>
<reference evidence="2 3" key="1">
    <citation type="submission" date="2015-07" db="EMBL/GenBank/DDBJ databases">
        <title>ATOL: Assembling a taxonomically balanced genome-scale reconstruction of the evolutionary history of the Enterobacteriaceae.</title>
        <authorList>
            <person name="Plunkett G.III."/>
            <person name="Neeno-Eckwall E.C."/>
            <person name="Glasner J.D."/>
            <person name="Perna N.T."/>
        </authorList>
    </citation>
    <scope>NUCLEOTIDE SEQUENCE [LARGE SCALE GENOMIC DNA]</scope>
    <source>
        <strain evidence="2 3">ATCC 35017</strain>
    </source>
</reference>
<evidence type="ECO:0000256" key="1">
    <source>
        <dbReference type="SAM" id="SignalP"/>
    </source>
</evidence>
<dbReference type="OrthoDB" id="6623844at2"/>